<dbReference type="InterPro" id="IPR023468">
    <property type="entry name" value="Riboflavin_kinase"/>
</dbReference>
<dbReference type="PANTHER" id="PTHR22749:SF6">
    <property type="entry name" value="RIBOFLAVIN KINASE"/>
    <property type="match status" value="1"/>
</dbReference>
<comment type="pathway">
    <text evidence="1 14">Cofactor biosynthesis; FAD biosynthesis; FAD from FMN: step 1/1.</text>
</comment>
<dbReference type="Gene3D" id="3.40.50.620">
    <property type="entry name" value="HUPs"/>
    <property type="match status" value="1"/>
</dbReference>
<evidence type="ECO:0000256" key="9">
    <source>
        <dbReference type="ARBA" id="ARBA00022827"/>
    </source>
</evidence>
<proteinExistence type="inferred from homology"/>
<keyword evidence="4 14" id="KW-0288">FMN</keyword>
<dbReference type="EMBL" id="CP141615">
    <property type="protein sequence ID" value="WRP18487.1"/>
    <property type="molecule type" value="Genomic_DNA"/>
</dbReference>
<comment type="similarity">
    <text evidence="14">Belongs to the ribF family.</text>
</comment>
<evidence type="ECO:0000256" key="13">
    <source>
        <dbReference type="ARBA" id="ARBA00049494"/>
    </source>
</evidence>
<dbReference type="PIRSF" id="PIRSF004491">
    <property type="entry name" value="FAD_Synth"/>
    <property type="match status" value="1"/>
</dbReference>
<evidence type="ECO:0000256" key="2">
    <source>
        <dbReference type="ARBA" id="ARBA00005201"/>
    </source>
</evidence>
<comment type="catalytic activity">
    <reaction evidence="13 14">
        <text>FMN + ATP + H(+) = FAD + diphosphate</text>
        <dbReference type="Rhea" id="RHEA:17237"/>
        <dbReference type="ChEBI" id="CHEBI:15378"/>
        <dbReference type="ChEBI" id="CHEBI:30616"/>
        <dbReference type="ChEBI" id="CHEBI:33019"/>
        <dbReference type="ChEBI" id="CHEBI:57692"/>
        <dbReference type="ChEBI" id="CHEBI:58210"/>
        <dbReference type="EC" id="2.7.7.2"/>
    </reaction>
</comment>
<evidence type="ECO:0000256" key="3">
    <source>
        <dbReference type="ARBA" id="ARBA00022630"/>
    </source>
</evidence>
<evidence type="ECO:0000256" key="12">
    <source>
        <dbReference type="ARBA" id="ARBA00047880"/>
    </source>
</evidence>
<evidence type="ECO:0000256" key="5">
    <source>
        <dbReference type="ARBA" id="ARBA00022679"/>
    </source>
</evidence>
<evidence type="ECO:0000256" key="10">
    <source>
        <dbReference type="ARBA" id="ARBA00022840"/>
    </source>
</evidence>
<dbReference type="RefSeq" id="WP_324717760.1">
    <property type="nucleotide sequence ID" value="NZ_CP141615.1"/>
</dbReference>
<keyword evidence="5 14" id="KW-0808">Transferase</keyword>
<keyword evidence="11" id="KW-0511">Multifunctional enzyme</keyword>
<dbReference type="EC" id="2.7.1.26" evidence="14"/>
<keyword evidence="9 14" id="KW-0274">FAD</keyword>
<dbReference type="NCBIfam" id="TIGR00125">
    <property type="entry name" value="cyt_tran_rel"/>
    <property type="match status" value="1"/>
</dbReference>
<dbReference type="InterPro" id="IPR015865">
    <property type="entry name" value="Riboflavin_kinase_bac/euk"/>
</dbReference>
<comment type="catalytic activity">
    <reaction evidence="12 14">
        <text>riboflavin + ATP = FMN + ADP + H(+)</text>
        <dbReference type="Rhea" id="RHEA:14357"/>
        <dbReference type="ChEBI" id="CHEBI:15378"/>
        <dbReference type="ChEBI" id="CHEBI:30616"/>
        <dbReference type="ChEBI" id="CHEBI:57986"/>
        <dbReference type="ChEBI" id="CHEBI:58210"/>
        <dbReference type="ChEBI" id="CHEBI:456216"/>
        <dbReference type="EC" id="2.7.1.26"/>
    </reaction>
</comment>
<keyword evidence="8 14" id="KW-0418">Kinase</keyword>
<dbReference type="SMART" id="SM00904">
    <property type="entry name" value="Flavokinase"/>
    <property type="match status" value="1"/>
</dbReference>
<reference evidence="16 17" key="1">
    <citation type="journal article" date="2024" name="Front. Microbiol.">
        <title>Novel thermophilic genera Geochorda gen. nov. and Carboxydochorda gen. nov. from the deep terrestrial subsurface reveal the ecophysiological diversity in the class Limnochordia.</title>
        <authorList>
            <person name="Karnachuk O.V."/>
            <person name="Lukina A.P."/>
            <person name="Avakyan M.R."/>
            <person name="Kadnikov V.V."/>
            <person name="Begmatov S."/>
            <person name="Beletsky A.V."/>
            <person name="Vlasova K.G."/>
            <person name="Novikov A.A."/>
            <person name="Shcherbakova V.A."/>
            <person name="Mardanov A.V."/>
            <person name="Ravin N.V."/>
        </authorList>
    </citation>
    <scope>NUCLEOTIDE SEQUENCE [LARGE SCALE GENOMIC DNA]</scope>
    <source>
        <strain evidence="16 17">L945</strain>
    </source>
</reference>
<dbReference type="SUPFAM" id="SSF52374">
    <property type="entry name" value="Nucleotidylyl transferase"/>
    <property type="match status" value="1"/>
</dbReference>
<dbReference type="Pfam" id="PF01687">
    <property type="entry name" value="Flavokinase"/>
    <property type="match status" value="1"/>
</dbReference>
<evidence type="ECO:0000313" key="17">
    <source>
        <dbReference type="Proteomes" id="UP001332192"/>
    </source>
</evidence>
<dbReference type="PANTHER" id="PTHR22749">
    <property type="entry name" value="RIBOFLAVIN KINASE/FMN ADENYLYLTRANSFERASE"/>
    <property type="match status" value="1"/>
</dbReference>
<dbReference type="CDD" id="cd02064">
    <property type="entry name" value="FAD_synthetase_N"/>
    <property type="match status" value="1"/>
</dbReference>
<evidence type="ECO:0000259" key="15">
    <source>
        <dbReference type="SMART" id="SM00904"/>
    </source>
</evidence>
<keyword evidence="3 14" id="KW-0285">Flavoprotein</keyword>
<organism evidence="16 17">
    <name type="scientific">Carboxydichorda subterranea</name>
    <dbReference type="NCBI Taxonomy" id="3109565"/>
    <lineage>
        <taxon>Bacteria</taxon>
        <taxon>Bacillati</taxon>
        <taxon>Bacillota</taxon>
        <taxon>Limnochordia</taxon>
        <taxon>Limnochordales</taxon>
        <taxon>Geochordaceae</taxon>
        <taxon>Carboxydichorda</taxon>
    </lineage>
</organism>
<evidence type="ECO:0000256" key="7">
    <source>
        <dbReference type="ARBA" id="ARBA00022741"/>
    </source>
</evidence>
<dbReference type="InterPro" id="IPR023465">
    <property type="entry name" value="Riboflavin_kinase_dom_sf"/>
</dbReference>
<dbReference type="GO" id="GO:0003919">
    <property type="term" value="F:FMN adenylyltransferase activity"/>
    <property type="evidence" value="ECO:0007669"/>
    <property type="project" value="UniProtKB-EC"/>
</dbReference>
<feature type="domain" description="Riboflavin kinase" evidence="15">
    <location>
        <begin position="189"/>
        <end position="309"/>
    </location>
</feature>
<dbReference type="NCBIfam" id="NF004160">
    <property type="entry name" value="PRK05627.1-3"/>
    <property type="match status" value="1"/>
</dbReference>
<gene>
    <name evidence="16" type="ORF">U7230_05645</name>
</gene>
<comment type="pathway">
    <text evidence="2 14">Cofactor biosynthesis; FMN biosynthesis; FMN from riboflavin (ATP route): step 1/1.</text>
</comment>
<evidence type="ECO:0000256" key="8">
    <source>
        <dbReference type="ARBA" id="ARBA00022777"/>
    </source>
</evidence>
<dbReference type="InterPro" id="IPR004821">
    <property type="entry name" value="Cyt_trans-like"/>
</dbReference>
<dbReference type="Proteomes" id="UP001332192">
    <property type="component" value="Chromosome"/>
</dbReference>
<sequence length="324" mass="35085">MEDVRTVRIDWYPPEPSTGAKSIVAIGTFDGVHLGHQAILRSARRLAERLEARAVALTFDPHPRLVVAPDAPPPLLLTPLSDRVALLREYGAEAVAVLGFDREVAALEPETFVSSVLCARLQCSGVVAGFNFTFGRDRSGTAATLREIGEKLGLVTEIVPPVQLQGQAVSSSLIRQLVERGEVEGAGQLLGRPYRVAGEVVRGEGRGRQLGYPTANIRPDPAQQLPGDGVYLALLDQMPALAVVSTRPTFGPGARWLEVHVVEGSPSLYGRRSGVEFLRFLRPIRRFSGVDDLVAQIGVDRERALEYFASATEKRPRLLQGGSV</sequence>
<dbReference type="InterPro" id="IPR002606">
    <property type="entry name" value="Riboflavin_kinase_bac"/>
</dbReference>
<dbReference type="InterPro" id="IPR014729">
    <property type="entry name" value="Rossmann-like_a/b/a_fold"/>
</dbReference>
<evidence type="ECO:0000313" key="16">
    <source>
        <dbReference type="EMBL" id="WRP18487.1"/>
    </source>
</evidence>
<evidence type="ECO:0000256" key="4">
    <source>
        <dbReference type="ARBA" id="ARBA00022643"/>
    </source>
</evidence>
<evidence type="ECO:0000256" key="11">
    <source>
        <dbReference type="ARBA" id="ARBA00023268"/>
    </source>
</evidence>
<evidence type="ECO:0000256" key="14">
    <source>
        <dbReference type="PIRNR" id="PIRNR004491"/>
    </source>
</evidence>
<keyword evidence="10 14" id="KW-0067">ATP-binding</keyword>
<keyword evidence="17" id="KW-1185">Reference proteome</keyword>
<dbReference type="GO" id="GO:0008531">
    <property type="term" value="F:riboflavin kinase activity"/>
    <property type="evidence" value="ECO:0007669"/>
    <property type="project" value="UniProtKB-EC"/>
</dbReference>
<keyword evidence="7 14" id="KW-0547">Nucleotide-binding</keyword>
<dbReference type="SUPFAM" id="SSF82114">
    <property type="entry name" value="Riboflavin kinase-like"/>
    <property type="match status" value="1"/>
</dbReference>
<dbReference type="EC" id="2.7.7.2" evidence="14"/>
<dbReference type="NCBIfam" id="TIGR00083">
    <property type="entry name" value="ribF"/>
    <property type="match status" value="1"/>
</dbReference>
<keyword evidence="6 14" id="KW-0548">Nucleotidyltransferase</keyword>
<dbReference type="Gene3D" id="2.40.30.30">
    <property type="entry name" value="Riboflavin kinase-like"/>
    <property type="match status" value="1"/>
</dbReference>
<evidence type="ECO:0000256" key="6">
    <source>
        <dbReference type="ARBA" id="ARBA00022695"/>
    </source>
</evidence>
<dbReference type="Pfam" id="PF06574">
    <property type="entry name" value="FAD_syn"/>
    <property type="match status" value="1"/>
</dbReference>
<evidence type="ECO:0000256" key="1">
    <source>
        <dbReference type="ARBA" id="ARBA00004726"/>
    </source>
</evidence>
<accession>A0ABZ1C2N2</accession>
<dbReference type="InterPro" id="IPR015864">
    <property type="entry name" value="FAD_synthase"/>
</dbReference>
<protein>
    <recommendedName>
        <fullName evidence="14">Riboflavin biosynthesis protein</fullName>
    </recommendedName>
    <domain>
        <recommendedName>
            <fullName evidence="14">Riboflavin kinase</fullName>
            <ecNumber evidence="14">2.7.1.26</ecNumber>
        </recommendedName>
        <alternativeName>
            <fullName evidence="14">Flavokinase</fullName>
        </alternativeName>
    </domain>
    <domain>
        <recommendedName>
            <fullName evidence="14">FMN adenylyltransferase</fullName>
            <ecNumber evidence="14">2.7.7.2</ecNumber>
        </recommendedName>
        <alternativeName>
            <fullName evidence="14">FAD pyrophosphorylase</fullName>
        </alternativeName>
        <alternativeName>
            <fullName evidence="14">FAD synthase</fullName>
        </alternativeName>
    </domain>
</protein>
<name>A0ABZ1C2N2_9FIRM</name>